<sequence length="140" mass="17062">MKYFRVNEGDASGMSDFWEYFALQDTDDIDEAKALFEENNSWVFSLDCRRNRAEELTEEQYKIGLQFNRLYEYDHVRNDRRKKYNIYDTREMAEMFADRAHKSGTVRIGHFNYHNVYTINQNGEFMFRYHHWVDRIGVLV</sequence>
<protein>
    <submittedName>
        <fullName evidence="1">Uncharacterized protein</fullName>
    </submittedName>
</protein>
<organism evidence="1 2">
    <name type="scientific">Serratia phage BF</name>
    <dbReference type="NCBI Taxonomy" id="1962671"/>
    <lineage>
        <taxon>Viruses</taxon>
        <taxon>Duplodnaviria</taxon>
        <taxon>Heunggongvirae</taxon>
        <taxon>Uroviricota</taxon>
        <taxon>Caudoviricetes</taxon>
        <taxon>Eneladusvirus</taxon>
        <taxon>Eneladusvirus BF</taxon>
    </lineage>
</organism>
<proteinExistence type="predicted"/>
<dbReference type="EMBL" id="KY630187">
    <property type="protein sequence ID" value="AQW88888.1"/>
    <property type="molecule type" value="Genomic_DNA"/>
</dbReference>
<accession>A0A1S6UAX4</accession>
<keyword evidence="2" id="KW-1185">Reference proteome</keyword>
<gene>
    <name evidence="1" type="ORF">BF_0363</name>
</gene>
<dbReference type="OrthoDB" id="20103at10239"/>
<reference evidence="1" key="1">
    <citation type="submission" date="2017-02" db="EMBL/GenBank/DDBJ databases">
        <title>Genome sequence of Serratia marcescens phage BF.</title>
        <authorList>
            <person name="Casey E."/>
            <person name="Fitzgerald B."/>
            <person name="Mahony J."/>
            <person name="Lugli G."/>
            <person name="Ventura M."/>
            <person name="van Sinderen D."/>
        </authorList>
    </citation>
    <scope>NUCLEOTIDE SEQUENCE [LARGE SCALE GENOMIC DNA]</scope>
</reference>
<evidence type="ECO:0000313" key="2">
    <source>
        <dbReference type="Proteomes" id="UP000221837"/>
    </source>
</evidence>
<name>A0A1S6UAX4_9CAUD</name>
<dbReference type="Proteomes" id="UP000221837">
    <property type="component" value="Genome"/>
</dbReference>
<evidence type="ECO:0000313" key="1">
    <source>
        <dbReference type="EMBL" id="AQW88888.1"/>
    </source>
</evidence>